<accession>A0A1L8WHM7</accession>
<dbReference type="OrthoDB" id="2360201at2"/>
<organism evidence="3 4">
    <name type="scientific">Enterococcus ratti</name>
    <dbReference type="NCBI Taxonomy" id="150033"/>
    <lineage>
        <taxon>Bacteria</taxon>
        <taxon>Bacillati</taxon>
        <taxon>Bacillota</taxon>
        <taxon>Bacilli</taxon>
        <taxon>Lactobacillales</taxon>
        <taxon>Enterococcaceae</taxon>
        <taxon>Enterococcus</taxon>
    </lineage>
</organism>
<proteinExistence type="inferred from homology"/>
<dbReference type="STRING" id="150033.RV14_GL000578"/>
<evidence type="ECO:0000256" key="1">
    <source>
        <dbReference type="ARBA" id="ARBA00005397"/>
    </source>
</evidence>
<sequence length="217" mass="25615">MEMEHINENTIRVMIGHEDLEERGVSFLDLLGNHREIENFFYSILEEVDIEDEFRSSEAVTFQVLPKGDGLELFISKNLPNEEMPQDNEDSLDSDDVTEFIQQQILNNEEEGEPKERTSNTIEHQAIFAFEDFEQMIQLACNVELESAWSDLYVLDGVYYLAVRFWMEEMNQIDVANEIARILEYVEKSDRTIETLNEYARLIMERNALERTKFYFV</sequence>
<dbReference type="InterPro" id="IPR008681">
    <property type="entry name" value="Neg-reg_MecA"/>
</dbReference>
<dbReference type="RefSeq" id="WP_071855749.1">
    <property type="nucleotide sequence ID" value="NZ_JXLB01000014.1"/>
</dbReference>
<dbReference type="PANTHER" id="PTHR39161">
    <property type="entry name" value="ADAPTER PROTEIN MECA"/>
    <property type="match status" value="1"/>
</dbReference>
<dbReference type="PIRSF" id="PIRSF029008">
    <property type="entry name" value="MecA"/>
    <property type="match status" value="1"/>
</dbReference>
<dbReference type="EMBL" id="JXLB01000014">
    <property type="protein sequence ID" value="OJG80516.1"/>
    <property type="molecule type" value="Genomic_DNA"/>
</dbReference>
<dbReference type="PANTHER" id="PTHR39161:SF1">
    <property type="entry name" value="ADAPTER PROTEIN MECA 1"/>
    <property type="match status" value="1"/>
</dbReference>
<comment type="subunit">
    <text evidence="2">Homodimer.</text>
</comment>
<reference evidence="3 4" key="1">
    <citation type="submission" date="2014-12" db="EMBL/GenBank/DDBJ databases">
        <title>Draft genome sequences of 29 type strains of Enterococci.</title>
        <authorList>
            <person name="Zhong Z."/>
            <person name="Sun Z."/>
            <person name="Liu W."/>
            <person name="Zhang W."/>
            <person name="Zhang H."/>
        </authorList>
    </citation>
    <scope>NUCLEOTIDE SEQUENCE [LARGE SCALE GENOMIC DNA]</scope>
    <source>
        <strain evidence="3 4">DSM 15687</strain>
    </source>
</reference>
<comment type="similarity">
    <text evidence="1 2">Belongs to the MecA family.</text>
</comment>
<protein>
    <recommendedName>
        <fullName evidence="2">Adapter protein MecA</fullName>
    </recommendedName>
</protein>
<dbReference type="HAMAP" id="MF_01124">
    <property type="entry name" value="MecA"/>
    <property type="match status" value="1"/>
</dbReference>
<evidence type="ECO:0000256" key="2">
    <source>
        <dbReference type="HAMAP-Rule" id="MF_01124"/>
    </source>
</evidence>
<keyword evidence="4" id="KW-1185">Reference proteome</keyword>
<dbReference type="Proteomes" id="UP000182152">
    <property type="component" value="Unassembled WGS sequence"/>
</dbReference>
<comment type="domain">
    <text evidence="2">The N-terminal domain probably binds unfolded/aggregated proteins; the C-terminal domain interacts with ClpC.</text>
</comment>
<dbReference type="Pfam" id="PF05389">
    <property type="entry name" value="MecA"/>
    <property type="match status" value="1"/>
</dbReference>
<dbReference type="InterPro" id="IPR038471">
    <property type="entry name" value="MecA_C_sf"/>
</dbReference>
<comment type="caution">
    <text evidence="3">The sequence shown here is derived from an EMBL/GenBank/DDBJ whole genome shotgun (WGS) entry which is preliminary data.</text>
</comment>
<dbReference type="GO" id="GO:0030674">
    <property type="term" value="F:protein-macromolecule adaptor activity"/>
    <property type="evidence" value="ECO:0007669"/>
    <property type="project" value="UniProtKB-UniRule"/>
</dbReference>
<gene>
    <name evidence="2" type="primary">mecA</name>
    <name evidence="3" type="ORF">RV14_GL000578</name>
</gene>
<comment type="function">
    <text evidence="2">Enables the recognition and targeting of unfolded and aggregated proteins to the ClpC protease or to other proteins involved in proteolysis.</text>
</comment>
<evidence type="ECO:0000313" key="3">
    <source>
        <dbReference type="EMBL" id="OJG80516.1"/>
    </source>
</evidence>
<dbReference type="AlphaFoldDB" id="A0A1L8WHM7"/>
<evidence type="ECO:0000313" key="4">
    <source>
        <dbReference type="Proteomes" id="UP000182152"/>
    </source>
</evidence>
<name>A0A1L8WHM7_9ENTE</name>
<dbReference type="Gene3D" id="3.30.70.1950">
    <property type="match status" value="1"/>
</dbReference>